<evidence type="ECO:0000313" key="2">
    <source>
        <dbReference type="EMBL" id="THD75768.1"/>
    </source>
</evidence>
<accession>A0A4S3ME28</accession>
<gene>
    <name evidence="2" type="ORF">E7681_04760</name>
</gene>
<organism evidence="2 3">
    <name type="scientific">Thalassobius vesicularis</name>
    <dbReference type="NCBI Taxonomy" id="1294297"/>
    <lineage>
        <taxon>Bacteria</taxon>
        <taxon>Pseudomonadati</taxon>
        <taxon>Pseudomonadota</taxon>
        <taxon>Alphaproteobacteria</taxon>
        <taxon>Rhodobacterales</taxon>
        <taxon>Roseobacteraceae</taxon>
        <taxon>Thalassovita</taxon>
    </lineage>
</organism>
<keyword evidence="1" id="KW-0812">Transmembrane</keyword>
<evidence type="ECO:0000256" key="1">
    <source>
        <dbReference type="SAM" id="Phobius"/>
    </source>
</evidence>
<dbReference type="RefSeq" id="WP_136338130.1">
    <property type="nucleotide sequence ID" value="NZ_SSMD01000002.1"/>
</dbReference>
<reference evidence="2 3" key="1">
    <citation type="submission" date="2019-04" db="EMBL/GenBank/DDBJ databases">
        <title>Draft genome sequence of Youngimonas vesicularis.</title>
        <authorList>
            <person name="Hameed A."/>
        </authorList>
    </citation>
    <scope>NUCLEOTIDE SEQUENCE [LARGE SCALE GENOMIC DNA]</scope>
    <source>
        <strain evidence="2 3">CC-AMW-E</strain>
    </source>
</reference>
<proteinExistence type="predicted"/>
<dbReference type="AlphaFoldDB" id="A0A4S3ME28"/>
<keyword evidence="1" id="KW-1133">Transmembrane helix</keyword>
<name>A0A4S3ME28_9RHOB</name>
<keyword evidence="3" id="KW-1185">Reference proteome</keyword>
<feature type="transmembrane region" description="Helical" evidence="1">
    <location>
        <begin position="19"/>
        <end position="38"/>
    </location>
</feature>
<keyword evidence="1" id="KW-0472">Membrane</keyword>
<dbReference type="EMBL" id="SSMD01000002">
    <property type="protein sequence ID" value="THD75768.1"/>
    <property type="molecule type" value="Genomic_DNA"/>
</dbReference>
<sequence>MAGVARGIGVKASLLDRGYLALGVVIGFSVTLVSVLLVEHLHIISSNETIVGAIVGGVLSGLVTLFAVTIGTYFDNNRAEQERYLSLEAEAFSAYSKVTDILDDITKQYRHHFDSTSSLRLHYSKGSEKKSLAKPLQGKSEKIRFTTDEKSVGLKLKSIVIFNDLNNLDAISETFHFLREEYGRRYFDFQKSTFETGKLEIEGRNVSSDAKVHPLDLIGLEDASEQFKSFLFKTQHEVREAHRRYTEALETHFGKRFEFEILDSPSQSKNMY</sequence>
<feature type="transmembrane region" description="Helical" evidence="1">
    <location>
        <begin position="50"/>
        <end position="74"/>
    </location>
</feature>
<evidence type="ECO:0000313" key="3">
    <source>
        <dbReference type="Proteomes" id="UP000306113"/>
    </source>
</evidence>
<protein>
    <submittedName>
        <fullName evidence="2">Uncharacterized protein</fullName>
    </submittedName>
</protein>
<comment type="caution">
    <text evidence="2">The sequence shown here is derived from an EMBL/GenBank/DDBJ whole genome shotgun (WGS) entry which is preliminary data.</text>
</comment>
<dbReference type="Proteomes" id="UP000306113">
    <property type="component" value="Unassembled WGS sequence"/>
</dbReference>